<dbReference type="InterPro" id="IPR029018">
    <property type="entry name" value="Hex-like_dom2"/>
</dbReference>
<dbReference type="Proteomes" id="UP000466345">
    <property type="component" value="Unassembled WGS sequence"/>
</dbReference>
<dbReference type="Pfam" id="PF05089">
    <property type="entry name" value="NAGLU"/>
    <property type="match status" value="1"/>
</dbReference>
<evidence type="ECO:0000256" key="1">
    <source>
        <dbReference type="ARBA" id="ARBA00022801"/>
    </source>
</evidence>
<evidence type="ECO:0000259" key="2">
    <source>
        <dbReference type="Pfam" id="PF05089"/>
    </source>
</evidence>
<dbReference type="AlphaFoldDB" id="A0A7K0CMN5"/>
<dbReference type="InterPro" id="IPR006311">
    <property type="entry name" value="TAT_signal"/>
</dbReference>
<dbReference type="Gene3D" id="3.20.20.80">
    <property type="entry name" value="Glycosidases"/>
    <property type="match status" value="1"/>
</dbReference>
<dbReference type="GO" id="GO:0005975">
    <property type="term" value="P:carbohydrate metabolic process"/>
    <property type="evidence" value="ECO:0007669"/>
    <property type="project" value="UniProtKB-ARBA"/>
</dbReference>
<accession>A0A7K0CMN5</accession>
<dbReference type="InterPro" id="IPR024732">
    <property type="entry name" value="NAGLU_C"/>
</dbReference>
<dbReference type="PROSITE" id="PS51318">
    <property type="entry name" value="TAT"/>
    <property type="match status" value="1"/>
</dbReference>
<feature type="domain" description="Alpha-N-acetylglucosaminidase N-terminal" evidence="3">
    <location>
        <begin position="53"/>
        <end position="134"/>
    </location>
</feature>
<dbReference type="Pfam" id="PF12972">
    <property type="entry name" value="NAGLU_C"/>
    <property type="match status" value="1"/>
</dbReference>
<feature type="domain" description="Alpha-N-acetylglucosaminidase tim-barrel" evidence="2">
    <location>
        <begin position="147"/>
        <end position="464"/>
    </location>
</feature>
<dbReference type="EMBL" id="WEGJ01000022">
    <property type="protein sequence ID" value="MQY14533.1"/>
    <property type="molecule type" value="Genomic_DNA"/>
</dbReference>
<keyword evidence="1" id="KW-0378">Hydrolase</keyword>
<dbReference type="GO" id="GO:0016787">
    <property type="term" value="F:hydrolase activity"/>
    <property type="evidence" value="ECO:0007669"/>
    <property type="project" value="UniProtKB-KW"/>
</dbReference>
<organism evidence="5 6">
    <name type="scientific">Streptomyces smaragdinus</name>
    <dbReference type="NCBI Taxonomy" id="2585196"/>
    <lineage>
        <taxon>Bacteria</taxon>
        <taxon>Bacillati</taxon>
        <taxon>Actinomycetota</taxon>
        <taxon>Actinomycetes</taxon>
        <taxon>Kitasatosporales</taxon>
        <taxon>Streptomycetaceae</taxon>
        <taxon>Streptomyces</taxon>
    </lineage>
</organism>
<keyword evidence="6" id="KW-1185">Reference proteome</keyword>
<evidence type="ECO:0000259" key="4">
    <source>
        <dbReference type="Pfam" id="PF12972"/>
    </source>
</evidence>
<reference evidence="5 6" key="1">
    <citation type="submission" date="2019-10" db="EMBL/GenBank/DDBJ databases">
        <title>Streptomyces smaragdinus sp. nov. and Streptomyces fabii sp. nov., isolated from the gut of fungus growing-termite Macrotermes natalensis.</title>
        <authorList>
            <person name="Schwitalla J."/>
            <person name="Benndorf R."/>
            <person name="Martin K."/>
            <person name="De Beer W."/>
            <person name="Kaster A.-K."/>
            <person name="Vollmers J."/>
            <person name="Poulsen M."/>
            <person name="Beemelmanns C."/>
        </authorList>
    </citation>
    <scope>NUCLEOTIDE SEQUENCE [LARGE SCALE GENOMIC DNA]</scope>
    <source>
        <strain evidence="5 6">RB5</strain>
    </source>
</reference>
<dbReference type="PANTHER" id="PTHR12872:SF1">
    <property type="entry name" value="ALPHA-N-ACETYLGLUCOSAMINIDASE"/>
    <property type="match status" value="1"/>
</dbReference>
<name>A0A7K0CMN5_9ACTN</name>
<dbReference type="InterPro" id="IPR024733">
    <property type="entry name" value="NAGLU_tim-barrel"/>
</dbReference>
<dbReference type="RefSeq" id="WP_153455309.1">
    <property type="nucleotide sequence ID" value="NZ_WEGJ01000022.1"/>
</dbReference>
<gene>
    <name evidence="5" type="ORF">SRB5_47010</name>
</gene>
<protein>
    <recommendedName>
        <fullName evidence="7">Alpha-N-acetylglucosaminidase</fullName>
    </recommendedName>
</protein>
<feature type="domain" description="Alpha-N-acetylglucosaminidase C-terminal" evidence="4">
    <location>
        <begin position="473"/>
        <end position="731"/>
    </location>
</feature>
<dbReference type="InterPro" id="IPR007781">
    <property type="entry name" value="NAGLU"/>
</dbReference>
<evidence type="ECO:0008006" key="7">
    <source>
        <dbReference type="Google" id="ProtNLM"/>
    </source>
</evidence>
<dbReference type="InterPro" id="IPR024240">
    <property type="entry name" value="NAGLU_N"/>
</dbReference>
<sequence length="825" mass="88969">MPGGPQPSRRAFLTAAGAAAATVALPAVPAAAVTLGAAVAAGVLAAADSPGTEAARSAIRRLAPRLADRFVLRLAPDAGPYAAAFSFRTADGAVELTGSDTSALLAGFTWYLEQHAHGQLSRGGDQVPARLVLPAAPVTRTTSLAHRYAYGFRVTGCTNPHWSWAQWERELDLLAASGVNELLVTTGMEVLWYDTWRQFGCTGAEALAYISLPSRQPWQWTGHLFGAGGGMSTQLLARRVELGRRILTRLGELGITPVAPGFAGSVPNGFAARHPGVRVVGQGTWRGYDRPDWLDPTAPLFQEVASVWYAAQRERFGLLRSQAIDLLYEGGRPGAVDLTEAGLAIERSLKTSVPDHRWYVQASGADPRRELLDAVDRSRVLVLELDGELRPGDNRFEDTAWAWGQRTNYGGRTGLYGPLAPTAALPALGAGPAGAGGLRGTCLVNEGVDTNPVWGTLFAEAHWHTDPIDLDSWITAYPLRRYGRPSQAAASAWRTLHRTAYTTDTGGGGADSLFNAQPDLTARRAAPDAAETLGYHPDALHPALLDLLRAAAEVGDADTYRWDLVNVTRQALVDRARVLLPRLRTAYETRDLAAFDQLTAGWLTLMDALEELLGTRAEFLAGRWIADARRWGADDAERDVLESDARTVLTTWGETRAAAVSREYANRDWAGLVGGYYKPRWRRYFTALRTALTSRSTPETIDWYAFAEAFRRDRTPLPATPTGDPLHAARAAATLLHPRPQLTAALLPGPVLRATLVNWRPTPLDAAPELDLPDGWHAEAAQPDGAPPVGGYDRATYTWRLTAPEDTAGAVLTVRAGGVRADVDA</sequence>
<evidence type="ECO:0000313" key="5">
    <source>
        <dbReference type="EMBL" id="MQY14533.1"/>
    </source>
</evidence>
<dbReference type="OrthoDB" id="179563at2"/>
<evidence type="ECO:0000313" key="6">
    <source>
        <dbReference type="Proteomes" id="UP000466345"/>
    </source>
</evidence>
<dbReference type="Pfam" id="PF12971">
    <property type="entry name" value="NAGLU_N"/>
    <property type="match status" value="1"/>
</dbReference>
<dbReference type="PANTHER" id="PTHR12872">
    <property type="entry name" value="ALPHA-N-ACETYLGLUCOSAMINIDASE"/>
    <property type="match status" value="1"/>
</dbReference>
<evidence type="ECO:0000259" key="3">
    <source>
        <dbReference type="Pfam" id="PF12971"/>
    </source>
</evidence>
<dbReference type="Gene3D" id="1.20.120.670">
    <property type="entry name" value="N-acetyl-b-d-glucoasminidase"/>
    <property type="match status" value="1"/>
</dbReference>
<comment type="caution">
    <text evidence="5">The sequence shown here is derived from an EMBL/GenBank/DDBJ whole genome shotgun (WGS) entry which is preliminary data.</text>
</comment>
<proteinExistence type="predicted"/>
<dbReference type="Gene3D" id="3.30.379.10">
    <property type="entry name" value="Chitobiase/beta-hexosaminidase domain 2-like"/>
    <property type="match status" value="1"/>
</dbReference>